<dbReference type="RefSeq" id="YP_009261998.1">
    <property type="nucleotide sequence ID" value="NC_030522.1"/>
</dbReference>
<dbReference type="GO" id="GO:0005739">
    <property type="term" value="C:mitochondrion"/>
    <property type="evidence" value="ECO:0007669"/>
    <property type="project" value="UniProtKB-ARBA"/>
</dbReference>
<dbReference type="PANTHER" id="PTHR36181">
    <property type="entry name" value="INTRON-ENCODED ENDONUCLEASE AI3-RELATED"/>
    <property type="match status" value="1"/>
</dbReference>
<reference evidence="2" key="1">
    <citation type="journal article" date="2016" name="PLoS ONE">
        <title>Intron Derived Size Polymorphism in the Mitochondrial Genomes of Closely Related Chrysoporthe Species.</title>
        <authorList>
            <person name="Kanzi A.M."/>
            <person name="Wingfield B.D."/>
            <person name="Steenkamp E.T."/>
            <person name="Naidoo S."/>
            <person name="van der Merwe N.A."/>
        </authorList>
    </citation>
    <scope>NUCLEOTIDE SEQUENCE</scope>
</reference>
<organism evidence="2">
    <name type="scientific">Chrysoporthe austroafricana</name>
    <dbReference type="NCBI Taxonomy" id="354353"/>
    <lineage>
        <taxon>Eukaryota</taxon>
        <taxon>Fungi</taxon>
        <taxon>Dikarya</taxon>
        <taxon>Ascomycota</taxon>
        <taxon>Pezizomycotina</taxon>
        <taxon>Sordariomycetes</taxon>
        <taxon>Sordariomycetidae</taxon>
        <taxon>Diaporthales</taxon>
        <taxon>Cryphonectriaceae</taxon>
        <taxon>Cryphonectria-Endothia species complex</taxon>
        <taxon>Chrysoporthe</taxon>
    </lineage>
</organism>
<feature type="domain" description="Homing endonuclease LAGLIDADG" evidence="1">
    <location>
        <begin position="104"/>
        <end position="201"/>
    </location>
</feature>
<sequence length="203" mass="23746">MLDLIVKHIGGRVAIERNNSYVTWYATSKIDLAKVFAVLARYPLLTSKKQCQLEFAKDYIINSIKDISKVEFHNLRDNKYKNQEVMLENFDKFFNLPNYFPAWLSGFSEAEGHFKLVKSANNTIKSSQFVIGQTYEKHILNAILVYFNCADKKISFTFNKENVIYYKIHLGGKDFRSLLVSHFNSYPLLGDKYTKYIDWISKH</sequence>
<protein>
    <submittedName>
        <fullName evidence="2">LAGLIDADG endonuclease</fullName>
    </submittedName>
</protein>
<dbReference type="InterPro" id="IPR051289">
    <property type="entry name" value="LAGLIDADG_Endonuclease"/>
</dbReference>
<dbReference type="Gene3D" id="3.10.28.10">
    <property type="entry name" value="Homing endonucleases"/>
    <property type="match status" value="2"/>
</dbReference>
<evidence type="ECO:0000313" key="2">
    <source>
        <dbReference type="EMBL" id="AMX22073.1"/>
    </source>
</evidence>
<gene>
    <name evidence="2" type="primary">orf203</name>
</gene>
<keyword evidence="2" id="KW-0496">Mitochondrion</keyword>
<evidence type="ECO:0000259" key="1">
    <source>
        <dbReference type="Pfam" id="PF00961"/>
    </source>
</evidence>
<dbReference type="Pfam" id="PF00961">
    <property type="entry name" value="LAGLIDADG_1"/>
    <property type="match status" value="1"/>
</dbReference>
<keyword evidence="2" id="KW-0540">Nuclease</keyword>
<proteinExistence type="predicted"/>
<dbReference type="GeneID" id="31078152"/>
<dbReference type="GO" id="GO:0004519">
    <property type="term" value="F:endonuclease activity"/>
    <property type="evidence" value="ECO:0007669"/>
    <property type="project" value="UniProtKB-KW"/>
</dbReference>
<dbReference type="PANTHER" id="PTHR36181:SF2">
    <property type="entry name" value="INTRON-ENCODED ENDONUCLEASE AI3-RELATED"/>
    <property type="match status" value="1"/>
</dbReference>
<keyword evidence="2" id="KW-0378">Hydrolase</keyword>
<geneLocation type="mitochondrion" evidence="2"/>
<keyword evidence="2" id="KW-0255">Endonuclease</keyword>
<dbReference type="AlphaFoldDB" id="A0A191MX00"/>
<dbReference type="InterPro" id="IPR027434">
    <property type="entry name" value="Homing_endonucl"/>
</dbReference>
<dbReference type="InterPro" id="IPR004860">
    <property type="entry name" value="LAGLIDADG_dom"/>
</dbReference>
<dbReference type="SUPFAM" id="SSF55608">
    <property type="entry name" value="Homing endonucleases"/>
    <property type="match status" value="2"/>
</dbReference>
<accession>A0A191MX00</accession>
<dbReference type="EMBL" id="KT380883">
    <property type="protein sequence ID" value="AMX22073.1"/>
    <property type="molecule type" value="Genomic_DNA"/>
</dbReference>
<name>A0A191MX00_9PEZI</name>